<keyword evidence="1" id="KW-0378">Hydrolase</keyword>
<dbReference type="Proteomes" id="UP000326582">
    <property type="component" value="Chromosome 7"/>
</dbReference>
<keyword evidence="1" id="KW-0645">Protease</keyword>
<sequence length="654" mass="73134">MQVLTNQRHCKTRTADLKKINTPSKTSQVLQKHYSMGKNKDRSTKSRVAGIDPLSRDTEPHQQRSAASYRPAHIKRPRSPFNCPITMIGLPTDDKPQRKKVAALTLTGIIFLIVLFGTNLFGYLRILSTPTNVKGVCQLADIRRPKSFEKDNSTVLKILHNEDFKLASVDRLSRAIQVDTQIFDSPPPVDENPEYWEKFKAFHAYLKETFPLVHANLELVKVNTYGLVYYWKGSDKSLKPVMLTAHQDVVPVQKDTLDKWTYPPFEGHFDGTFVYGRGASDCKNILVGIMETLELLLEQDFSPKRGIVAAFGFDEEASGYRGALELGKYLLERFGADGIYAIIDEGSTLMQDAITGRVVAAVGTGEKGYIDVNVGLSTPGGHSSVPPEHTSIGIMGELAYIIEKDPYEAIFTDRNPIFGYMQCLAVHAGDKMPTAFRKSILRAGYDKLANSKVVEAITRSPVTKYLITTSQAEDIVRGGEKNNALPESVHMIVNHRVSIETEVQTVMDHFVDRVVKVAKRHGLGVDAWGQEVVPAGDLGKFVIEIDGHSLEAAPVSPTKGESWDLLSGITRHIYEDLVFPENKEPVIVAPAIMTGNTDTRHYWNLTKNIYRYSPVFYKDVMKETHVHSVDEKSDIANHLRVVAYFYEYLQAASE</sequence>
<reference evidence="2" key="1">
    <citation type="journal article" date="2019" name="MBio">
        <title>Comparative genomics for the elucidation of multidrug resistance (MDR) in Candida lusitaniae.</title>
        <authorList>
            <person name="Kannan A."/>
            <person name="Asner S.A."/>
            <person name="Trachsel E."/>
            <person name="Kelly S."/>
            <person name="Parker J."/>
            <person name="Sanglard D."/>
        </authorList>
    </citation>
    <scope>NUCLEOTIDE SEQUENCE [LARGE SCALE GENOMIC DNA]</scope>
    <source>
        <strain evidence="2">P1</strain>
    </source>
</reference>
<proteinExistence type="predicted"/>
<keyword evidence="1" id="KW-0121">Carboxypeptidase</keyword>
<keyword evidence="2" id="KW-1185">Reference proteome</keyword>
<name>A0ACD0WRH9_CLALS</name>
<gene>
    <name evidence="1" type="ORF">EJF14_70239</name>
</gene>
<dbReference type="EMBL" id="CP038490">
    <property type="protein sequence ID" value="QFZ30164.1"/>
    <property type="molecule type" value="Genomic_DNA"/>
</dbReference>
<protein>
    <submittedName>
        <fullName evidence="1">Carboxypeptidase S</fullName>
    </submittedName>
</protein>
<organism evidence="1 2">
    <name type="scientific">Clavispora lusitaniae</name>
    <name type="common">Candida lusitaniae</name>
    <dbReference type="NCBI Taxonomy" id="36911"/>
    <lineage>
        <taxon>Eukaryota</taxon>
        <taxon>Fungi</taxon>
        <taxon>Dikarya</taxon>
        <taxon>Ascomycota</taxon>
        <taxon>Saccharomycotina</taxon>
        <taxon>Pichiomycetes</taxon>
        <taxon>Metschnikowiaceae</taxon>
        <taxon>Clavispora</taxon>
    </lineage>
</organism>
<accession>A0ACD0WRH9</accession>
<evidence type="ECO:0000313" key="2">
    <source>
        <dbReference type="Proteomes" id="UP000326582"/>
    </source>
</evidence>
<evidence type="ECO:0000313" key="1">
    <source>
        <dbReference type="EMBL" id="QFZ30164.1"/>
    </source>
</evidence>